<dbReference type="EMBL" id="BTFW01000001">
    <property type="protein sequence ID" value="GMM61898.1"/>
    <property type="molecule type" value="Genomic_DNA"/>
</dbReference>
<proteinExistence type="predicted"/>
<name>A0ABQ6P9H6_9SPHN</name>
<dbReference type="SUPFAM" id="SSF110997">
    <property type="entry name" value="Sporulation related repeat"/>
    <property type="match status" value="1"/>
</dbReference>
<feature type="compositionally biased region" description="Acidic residues" evidence="1">
    <location>
        <begin position="61"/>
        <end position="70"/>
    </location>
</feature>
<dbReference type="Pfam" id="PF05036">
    <property type="entry name" value="SPOR"/>
    <property type="match status" value="1"/>
</dbReference>
<dbReference type="Proteomes" id="UP001187221">
    <property type="component" value="Unassembled WGS sequence"/>
</dbReference>
<feature type="region of interest" description="Disordered" evidence="1">
    <location>
        <begin position="166"/>
        <end position="185"/>
    </location>
</feature>
<dbReference type="Gene3D" id="3.30.70.1070">
    <property type="entry name" value="Sporulation related repeat"/>
    <property type="match status" value="1"/>
</dbReference>
<feature type="compositionally biased region" description="Low complexity" evidence="1">
    <location>
        <begin position="1"/>
        <end position="16"/>
    </location>
</feature>
<evidence type="ECO:0000313" key="4">
    <source>
        <dbReference type="EMBL" id="GMM61898.1"/>
    </source>
</evidence>
<keyword evidence="2" id="KW-0812">Transmembrane</keyword>
<gene>
    <name evidence="4" type="ORF">NUTIK01_26750</name>
</gene>
<evidence type="ECO:0000313" key="5">
    <source>
        <dbReference type="Proteomes" id="UP001187221"/>
    </source>
</evidence>
<dbReference type="PROSITE" id="PS51724">
    <property type="entry name" value="SPOR"/>
    <property type="match status" value="1"/>
</dbReference>
<feature type="compositionally biased region" description="Gly residues" evidence="1">
    <location>
        <begin position="17"/>
        <end position="31"/>
    </location>
</feature>
<protein>
    <recommendedName>
        <fullName evidence="3">SPOR domain-containing protein</fullName>
    </recommendedName>
</protein>
<feature type="region of interest" description="Disordered" evidence="1">
    <location>
        <begin position="120"/>
        <end position="146"/>
    </location>
</feature>
<accession>A0ABQ6P9H6</accession>
<keyword evidence="2" id="KW-0472">Membrane</keyword>
<evidence type="ECO:0000256" key="1">
    <source>
        <dbReference type="SAM" id="MobiDB-lite"/>
    </source>
</evidence>
<dbReference type="InterPro" id="IPR036680">
    <property type="entry name" value="SPOR-like_sf"/>
</dbReference>
<evidence type="ECO:0000259" key="3">
    <source>
        <dbReference type="PROSITE" id="PS51724"/>
    </source>
</evidence>
<sequence length="267" mass="26928">MVNGAFSGQDSNQDSGQDGGQSGGQFGGGQPQGPDTSFGHESPAAGALDLGSQDRLPWLESADDVDQDDEGPDNGRLIALGVISLIVLAAIVGGVYWFTHREAPVAAADGSLIEASREPYKVAPKDPGGKTFQGTGDSSFKVSEGEHPAADLAAGTASNAPIAPLAAASEKPAEKNAAKPAAPAPSPVVSGVGVQVGAFSTQALAETGWSKLVVAHEELKGINHRVIAGKADIGTVYRLQAVPGDLASANALCSKLQAGGVKCQVKR</sequence>
<feature type="domain" description="SPOR" evidence="3">
    <location>
        <begin position="186"/>
        <end position="267"/>
    </location>
</feature>
<reference evidence="4 5" key="1">
    <citation type="submission" date="2023-06" db="EMBL/GenBank/DDBJ databases">
        <title>Draft genome sequence of Novosphingobium sp. strain IK01.</title>
        <authorList>
            <person name="Hatamoto M."/>
            <person name="Ikarashi T."/>
            <person name="Yamaguchi T."/>
        </authorList>
    </citation>
    <scope>NUCLEOTIDE SEQUENCE [LARGE SCALE GENOMIC DNA]</scope>
    <source>
        <strain evidence="4 5">IK01</strain>
    </source>
</reference>
<dbReference type="RefSeq" id="WP_317975538.1">
    <property type="nucleotide sequence ID" value="NZ_BTFW01000001.1"/>
</dbReference>
<keyword evidence="5" id="KW-1185">Reference proteome</keyword>
<feature type="region of interest" description="Disordered" evidence="1">
    <location>
        <begin position="1"/>
        <end position="70"/>
    </location>
</feature>
<dbReference type="InterPro" id="IPR007730">
    <property type="entry name" value="SPOR-like_dom"/>
</dbReference>
<feature type="transmembrane region" description="Helical" evidence="2">
    <location>
        <begin position="77"/>
        <end position="98"/>
    </location>
</feature>
<comment type="caution">
    <text evidence="4">The sequence shown here is derived from an EMBL/GenBank/DDBJ whole genome shotgun (WGS) entry which is preliminary data.</text>
</comment>
<organism evidence="4 5">
    <name type="scientific">Novosphingobium pituita</name>
    <dbReference type="NCBI Taxonomy" id="3056842"/>
    <lineage>
        <taxon>Bacteria</taxon>
        <taxon>Pseudomonadati</taxon>
        <taxon>Pseudomonadota</taxon>
        <taxon>Alphaproteobacteria</taxon>
        <taxon>Sphingomonadales</taxon>
        <taxon>Sphingomonadaceae</taxon>
        <taxon>Novosphingobium</taxon>
    </lineage>
</organism>
<feature type="compositionally biased region" description="Polar residues" evidence="1">
    <location>
        <begin position="132"/>
        <end position="141"/>
    </location>
</feature>
<evidence type="ECO:0000256" key="2">
    <source>
        <dbReference type="SAM" id="Phobius"/>
    </source>
</evidence>
<keyword evidence="2" id="KW-1133">Transmembrane helix</keyword>